<gene>
    <name evidence="14" type="ORF">BN863_23560</name>
</gene>
<dbReference type="PRINTS" id="PR00169">
    <property type="entry name" value="KCHANNEL"/>
</dbReference>
<keyword evidence="5" id="KW-0631">Potassium channel</keyword>
<evidence type="ECO:0000256" key="8">
    <source>
        <dbReference type="ARBA" id="ARBA00022989"/>
    </source>
</evidence>
<keyword evidence="8 12" id="KW-1133">Transmembrane helix</keyword>
<dbReference type="InterPro" id="IPR005821">
    <property type="entry name" value="Ion_trans_dom"/>
</dbReference>
<dbReference type="InterPro" id="IPR028325">
    <property type="entry name" value="VG_K_chnl"/>
</dbReference>
<dbReference type="EMBL" id="HG315671">
    <property type="protein sequence ID" value="CDF80068.1"/>
    <property type="molecule type" value="Genomic_DNA"/>
</dbReference>
<keyword evidence="6" id="KW-0851">Voltage-gated channel</keyword>
<reference evidence="14 15" key="1">
    <citation type="journal article" date="2013" name="Appl. Environ. Microbiol.">
        <title>The genome of the alga-associated marine flavobacterium Formosa agariphila KMM 3901T reveals a broad potential for degradation of algal polysaccharides.</title>
        <authorList>
            <person name="Mann A.J."/>
            <person name="Hahnke R.L."/>
            <person name="Huang S."/>
            <person name="Werner J."/>
            <person name="Xing P."/>
            <person name="Barbeyron T."/>
            <person name="Huettel B."/>
            <person name="Stueber K."/>
            <person name="Reinhardt R."/>
            <person name="Harder J."/>
            <person name="Gloeckner F.O."/>
            <person name="Amann R.I."/>
            <person name="Teeling H."/>
        </authorList>
    </citation>
    <scope>NUCLEOTIDE SEQUENCE [LARGE SCALE GENOMIC DNA]</scope>
    <source>
        <strain evidence="15">DSM 15362 / KCTC 12365 / LMG 23005 / KMM 3901</strain>
    </source>
</reference>
<keyword evidence="7" id="KW-0630">Potassium</keyword>
<dbReference type="eggNOG" id="COG2126">
    <property type="taxonomic scope" value="Bacteria"/>
</dbReference>
<evidence type="ECO:0000313" key="14">
    <source>
        <dbReference type="EMBL" id="CDF80068.1"/>
    </source>
</evidence>
<keyword evidence="4 12" id="KW-0812">Transmembrane</keyword>
<dbReference type="GO" id="GO:0008076">
    <property type="term" value="C:voltage-gated potassium channel complex"/>
    <property type="evidence" value="ECO:0007669"/>
    <property type="project" value="InterPro"/>
</dbReference>
<dbReference type="Proteomes" id="UP000016160">
    <property type="component" value="Chromosome"/>
</dbReference>
<evidence type="ECO:0000256" key="10">
    <source>
        <dbReference type="ARBA" id="ARBA00023136"/>
    </source>
</evidence>
<feature type="transmembrane region" description="Helical" evidence="12">
    <location>
        <begin position="214"/>
        <end position="236"/>
    </location>
</feature>
<evidence type="ECO:0000313" key="15">
    <source>
        <dbReference type="Proteomes" id="UP000016160"/>
    </source>
</evidence>
<feature type="transmembrane region" description="Helical" evidence="12">
    <location>
        <begin position="156"/>
        <end position="175"/>
    </location>
</feature>
<proteinExistence type="predicted"/>
<evidence type="ECO:0000256" key="1">
    <source>
        <dbReference type="ARBA" id="ARBA00004141"/>
    </source>
</evidence>
<dbReference type="AlphaFoldDB" id="T2KNM3"/>
<keyword evidence="15" id="KW-1185">Reference proteome</keyword>
<evidence type="ECO:0000256" key="5">
    <source>
        <dbReference type="ARBA" id="ARBA00022826"/>
    </source>
</evidence>
<dbReference type="RefSeq" id="WP_038530803.1">
    <property type="nucleotide sequence ID" value="NZ_HG315671.1"/>
</dbReference>
<protein>
    <submittedName>
        <fullName evidence="14">Ion transport protein</fullName>
    </submittedName>
</protein>
<keyword evidence="3" id="KW-0633">Potassium transport</keyword>
<evidence type="ECO:0000256" key="11">
    <source>
        <dbReference type="ARBA" id="ARBA00023303"/>
    </source>
</evidence>
<evidence type="ECO:0000256" key="2">
    <source>
        <dbReference type="ARBA" id="ARBA00022448"/>
    </source>
</evidence>
<evidence type="ECO:0000256" key="12">
    <source>
        <dbReference type="SAM" id="Phobius"/>
    </source>
</evidence>
<dbReference type="PATRIC" id="fig|1347342.6.peg.2367"/>
<evidence type="ECO:0000256" key="9">
    <source>
        <dbReference type="ARBA" id="ARBA00023065"/>
    </source>
</evidence>
<sequence>MIEPKQDKNWKVRLHEIIYEADTPAGKLFDILLLVVIIASILLVMLESVYSIDIKYHDFLNISEWIITVLFTIEYIARIITVKKPFKYIFSFYGIIDLLSTAPKYLSLIFAGTHALVALRALRLLRVFRILKLARYLGASNNLVSALKASRAKISVFLFTVVILAVILGTIMYLIEGDHNEGFANIPKSVYWCIVTLTTVGFGDIAPQTPLGQFIAALIMILGYGIIAVPTGIVTAEYTSQGNNNKNNTSPNNPEVKKVRLNSQSCSNCLKSDHRDGAQNCYNCGEPLHNT</sequence>
<dbReference type="Gene3D" id="1.10.287.70">
    <property type="match status" value="1"/>
</dbReference>
<feature type="transmembrane region" description="Helical" evidence="12">
    <location>
        <begin position="31"/>
        <end position="50"/>
    </location>
</feature>
<keyword evidence="9" id="KW-0406">Ion transport</keyword>
<dbReference type="InterPro" id="IPR027359">
    <property type="entry name" value="Volt_channel_dom_sf"/>
</dbReference>
<dbReference type="HOGENOM" id="CLU_011722_1_3_10"/>
<dbReference type="GO" id="GO:0005249">
    <property type="term" value="F:voltage-gated potassium channel activity"/>
    <property type="evidence" value="ECO:0007669"/>
    <property type="project" value="InterPro"/>
</dbReference>
<feature type="domain" description="Ion transport" evidence="13">
    <location>
        <begin position="27"/>
        <end position="242"/>
    </location>
</feature>
<evidence type="ECO:0000259" key="13">
    <source>
        <dbReference type="Pfam" id="PF00520"/>
    </source>
</evidence>
<organism evidence="14 15">
    <name type="scientific">Formosa agariphila (strain DSM 15362 / KCTC 12365 / LMG 23005 / KMM 3901 / M-2Alg 35-1)</name>
    <dbReference type="NCBI Taxonomy" id="1347342"/>
    <lineage>
        <taxon>Bacteria</taxon>
        <taxon>Pseudomonadati</taxon>
        <taxon>Bacteroidota</taxon>
        <taxon>Flavobacteriia</taxon>
        <taxon>Flavobacteriales</taxon>
        <taxon>Flavobacteriaceae</taxon>
        <taxon>Formosa</taxon>
    </lineage>
</organism>
<keyword evidence="2" id="KW-0813">Transport</keyword>
<keyword evidence="10 12" id="KW-0472">Membrane</keyword>
<dbReference type="Pfam" id="PF00520">
    <property type="entry name" value="Ion_trans"/>
    <property type="match status" value="1"/>
</dbReference>
<dbReference type="Gene3D" id="1.20.120.350">
    <property type="entry name" value="Voltage-gated potassium channels. Chain C"/>
    <property type="match status" value="1"/>
</dbReference>
<evidence type="ECO:0000256" key="3">
    <source>
        <dbReference type="ARBA" id="ARBA00022538"/>
    </source>
</evidence>
<accession>T2KNM3</accession>
<dbReference type="PANTHER" id="PTHR11537:SF254">
    <property type="entry name" value="POTASSIUM VOLTAGE-GATED CHANNEL PROTEIN SHAB"/>
    <property type="match status" value="1"/>
</dbReference>
<dbReference type="SUPFAM" id="SSF81324">
    <property type="entry name" value="Voltage-gated potassium channels"/>
    <property type="match status" value="1"/>
</dbReference>
<evidence type="ECO:0000256" key="7">
    <source>
        <dbReference type="ARBA" id="ARBA00022958"/>
    </source>
</evidence>
<dbReference type="PANTHER" id="PTHR11537">
    <property type="entry name" value="VOLTAGE-GATED POTASSIUM CHANNEL"/>
    <property type="match status" value="1"/>
</dbReference>
<feature type="transmembrane region" description="Helical" evidence="12">
    <location>
        <begin position="62"/>
        <end position="82"/>
    </location>
</feature>
<dbReference type="STRING" id="1347342.BN863_23560"/>
<dbReference type="OrthoDB" id="9799090at2"/>
<comment type="subcellular location">
    <subcellularLocation>
        <location evidence="1">Membrane</location>
        <topology evidence="1">Multi-pass membrane protein</topology>
    </subcellularLocation>
</comment>
<evidence type="ECO:0000256" key="4">
    <source>
        <dbReference type="ARBA" id="ARBA00022692"/>
    </source>
</evidence>
<evidence type="ECO:0000256" key="6">
    <source>
        <dbReference type="ARBA" id="ARBA00022882"/>
    </source>
</evidence>
<keyword evidence="11" id="KW-0407">Ion channel</keyword>
<name>T2KNM3_FORAG</name>
<dbReference type="GO" id="GO:0001508">
    <property type="term" value="P:action potential"/>
    <property type="evidence" value="ECO:0007669"/>
    <property type="project" value="TreeGrafter"/>
</dbReference>